<reference evidence="2 3" key="1">
    <citation type="submission" date="2024-11" db="EMBL/GenBank/DDBJ databases">
        <title>Identification and Characterization of a Novel Fosfomycin Bacillithiol Transferase FosB8 in Paenibacillus illinoisensis.</title>
        <authorList>
            <person name="Lu W."/>
        </authorList>
    </citation>
    <scope>NUCLEOTIDE SEQUENCE [LARGE SCALE GENOMIC DNA]</scope>
    <source>
        <strain evidence="2 3">WP77</strain>
    </source>
</reference>
<gene>
    <name evidence="2" type="ORF">ACINKY_17420</name>
</gene>
<dbReference type="InterPro" id="IPR010982">
    <property type="entry name" value="Lambda_DNA-bd_dom_sf"/>
</dbReference>
<protein>
    <submittedName>
        <fullName evidence="2">Helix-turn-helix domain-containing protein</fullName>
    </submittedName>
</protein>
<dbReference type="CDD" id="cd00093">
    <property type="entry name" value="HTH_XRE"/>
    <property type="match status" value="1"/>
</dbReference>
<dbReference type="Proteomes" id="UP001618531">
    <property type="component" value="Unassembled WGS sequence"/>
</dbReference>
<feature type="domain" description="HTH cro/C1-type" evidence="1">
    <location>
        <begin position="2"/>
        <end position="49"/>
    </location>
</feature>
<organism evidence="2 3">
    <name type="scientific">Paenibacillus illinoisensis</name>
    <dbReference type="NCBI Taxonomy" id="59845"/>
    <lineage>
        <taxon>Bacteria</taxon>
        <taxon>Bacillati</taxon>
        <taxon>Bacillota</taxon>
        <taxon>Bacilli</taxon>
        <taxon>Bacillales</taxon>
        <taxon>Paenibacillaceae</taxon>
        <taxon>Paenibacillus</taxon>
    </lineage>
</organism>
<dbReference type="PROSITE" id="PS50943">
    <property type="entry name" value="HTH_CROC1"/>
    <property type="match status" value="1"/>
</dbReference>
<sequence>MGLRREEVSYLANISVTYYAWLEQGKEVNPSPEVLLSISKALQLDEDEQKHLFDLANADVASVVTVPNNVECSKCSSINKGAVGEINSLLKGLNP</sequence>
<dbReference type="InterPro" id="IPR001387">
    <property type="entry name" value="Cro/C1-type_HTH"/>
</dbReference>
<name>A0ABW8HYD2_9BACL</name>
<proteinExistence type="predicted"/>
<evidence type="ECO:0000313" key="2">
    <source>
        <dbReference type="EMBL" id="MFK0523982.1"/>
    </source>
</evidence>
<comment type="caution">
    <text evidence="2">The sequence shown here is derived from an EMBL/GenBank/DDBJ whole genome shotgun (WGS) entry which is preliminary data.</text>
</comment>
<keyword evidence="3" id="KW-1185">Reference proteome</keyword>
<accession>A0ABW8HYD2</accession>
<dbReference type="EMBL" id="JBIYSL010000004">
    <property type="protein sequence ID" value="MFK0523982.1"/>
    <property type="molecule type" value="Genomic_DNA"/>
</dbReference>
<dbReference type="Gene3D" id="1.10.260.40">
    <property type="entry name" value="lambda repressor-like DNA-binding domains"/>
    <property type="match status" value="1"/>
</dbReference>
<evidence type="ECO:0000313" key="3">
    <source>
        <dbReference type="Proteomes" id="UP001618531"/>
    </source>
</evidence>
<dbReference type="Pfam" id="PF13560">
    <property type="entry name" value="HTH_31"/>
    <property type="match status" value="1"/>
</dbReference>
<evidence type="ECO:0000259" key="1">
    <source>
        <dbReference type="PROSITE" id="PS50943"/>
    </source>
</evidence>
<dbReference type="PANTHER" id="PTHR35010:SF2">
    <property type="entry name" value="BLL4672 PROTEIN"/>
    <property type="match status" value="1"/>
</dbReference>
<dbReference type="PANTHER" id="PTHR35010">
    <property type="entry name" value="BLL4672 PROTEIN-RELATED"/>
    <property type="match status" value="1"/>
</dbReference>
<dbReference type="SUPFAM" id="SSF47413">
    <property type="entry name" value="lambda repressor-like DNA-binding domains"/>
    <property type="match status" value="1"/>
</dbReference>